<comment type="caution">
    <text evidence="1">The sequence shown here is derived from an EMBL/GenBank/DDBJ whole genome shotgun (WGS) entry which is preliminary data.</text>
</comment>
<dbReference type="EMBL" id="BJWL01000017">
    <property type="protein sequence ID" value="GFZ05405.1"/>
    <property type="molecule type" value="Genomic_DNA"/>
</dbReference>
<sequence>MNQFTAISFHTVQSTSAKRLRRRRSQPRGSCSSCLGWIALAPIAITPILVASLDFKDAEFLFPQVLPVFGDEVAHSFVEEGNVESSFEMNMATKPKNLGIAIAPKKSPAIVPPVKVQVPPPVQDLI</sequence>
<accession>A0A7J0G3P2</accession>
<protein>
    <submittedName>
        <fullName evidence="1">Uncharacterized protein</fullName>
    </submittedName>
</protein>
<name>A0A7J0G3P2_9ERIC</name>
<evidence type="ECO:0000313" key="2">
    <source>
        <dbReference type="Proteomes" id="UP000585474"/>
    </source>
</evidence>
<dbReference type="Proteomes" id="UP000585474">
    <property type="component" value="Unassembled WGS sequence"/>
</dbReference>
<evidence type="ECO:0000313" key="1">
    <source>
        <dbReference type="EMBL" id="GFZ05405.1"/>
    </source>
</evidence>
<dbReference type="AlphaFoldDB" id="A0A7J0G3P2"/>
<gene>
    <name evidence="1" type="ORF">Acr_17g0009770</name>
</gene>
<keyword evidence="2" id="KW-1185">Reference proteome</keyword>
<reference evidence="1 2" key="1">
    <citation type="submission" date="2019-07" db="EMBL/GenBank/DDBJ databases">
        <title>De Novo Assembly of kiwifruit Actinidia rufa.</title>
        <authorList>
            <person name="Sugita-Konishi S."/>
            <person name="Sato K."/>
            <person name="Mori E."/>
            <person name="Abe Y."/>
            <person name="Kisaki G."/>
            <person name="Hamano K."/>
            <person name="Suezawa K."/>
            <person name="Otani M."/>
            <person name="Fukuda T."/>
            <person name="Manabe T."/>
            <person name="Gomi K."/>
            <person name="Tabuchi M."/>
            <person name="Akimitsu K."/>
            <person name="Kataoka I."/>
        </authorList>
    </citation>
    <scope>NUCLEOTIDE SEQUENCE [LARGE SCALE GENOMIC DNA]</scope>
    <source>
        <strain evidence="2">cv. Fuchu</strain>
    </source>
</reference>
<organism evidence="1 2">
    <name type="scientific">Actinidia rufa</name>
    <dbReference type="NCBI Taxonomy" id="165716"/>
    <lineage>
        <taxon>Eukaryota</taxon>
        <taxon>Viridiplantae</taxon>
        <taxon>Streptophyta</taxon>
        <taxon>Embryophyta</taxon>
        <taxon>Tracheophyta</taxon>
        <taxon>Spermatophyta</taxon>
        <taxon>Magnoliopsida</taxon>
        <taxon>eudicotyledons</taxon>
        <taxon>Gunneridae</taxon>
        <taxon>Pentapetalae</taxon>
        <taxon>asterids</taxon>
        <taxon>Ericales</taxon>
        <taxon>Actinidiaceae</taxon>
        <taxon>Actinidia</taxon>
    </lineage>
</organism>
<proteinExistence type="predicted"/>